<keyword evidence="1" id="KW-0812">Transmembrane</keyword>
<reference evidence="2" key="1">
    <citation type="submission" date="2022-01" db="EMBL/GenBank/DDBJ databases">
        <title>Genome sequnece data of strain Bradyrhizobium sp. nov.</title>
        <authorList>
            <person name="Zhang J."/>
        </authorList>
    </citation>
    <scope>NUCLEOTIDE SEQUENCE</scope>
    <source>
        <strain evidence="2">WYCCWR 13023</strain>
    </source>
</reference>
<evidence type="ECO:0000256" key="1">
    <source>
        <dbReference type="SAM" id="Phobius"/>
    </source>
</evidence>
<dbReference type="AlphaFoldDB" id="A0A9X1RM98"/>
<comment type="caution">
    <text evidence="2">The sequence shown here is derived from an EMBL/GenBank/DDBJ whole genome shotgun (WGS) entry which is preliminary data.</text>
</comment>
<evidence type="ECO:0000313" key="2">
    <source>
        <dbReference type="EMBL" id="MCG2633234.1"/>
    </source>
</evidence>
<name>A0A9X1RM98_9BRAD</name>
<sequence>FLARPIEGDWPYLWIDATYVKVRQNALVFFLALAYVVVGPLAAISQLAGVKFDSAQDSLSYPLYVLRRTIRLSEIRDANSQTITKPAFQITNTIIGMVSVGQIKGLGTTKRYFANMSGDFGSRRIVFHTKSKRDQFFSLLRRYAPHCRITRWY</sequence>
<feature type="transmembrane region" description="Helical" evidence="1">
    <location>
        <begin position="26"/>
        <end position="44"/>
    </location>
</feature>
<proteinExistence type="predicted"/>
<protein>
    <recommendedName>
        <fullName evidence="4">PH domain-containing protein</fullName>
    </recommendedName>
</protein>
<keyword evidence="1" id="KW-1133">Transmembrane helix</keyword>
<accession>A0A9X1RM98</accession>
<evidence type="ECO:0008006" key="4">
    <source>
        <dbReference type="Google" id="ProtNLM"/>
    </source>
</evidence>
<dbReference type="EMBL" id="JAKLTY010000082">
    <property type="protein sequence ID" value="MCG2633234.1"/>
    <property type="molecule type" value="Genomic_DNA"/>
</dbReference>
<keyword evidence="1" id="KW-0472">Membrane</keyword>
<organism evidence="2 3">
    <name type="scientific">Bradyrhizobium zhengyangense</name>
    <dbReference type="NCBI Taxonomy" id="2911009"/>
    <lineage>
        <taxon>Bacteria</taxon>
        <taxon>Pseudomonadati</taxon>
        <taxon>Pseudomonadota</taxon>
        <taxon>Alphaproteobacteria</taxon>
        <taxon>Hyphomicrobiales</taxon>
        <taxon>Nitrobacteraceae</taxon>
        <taxon>Bradyrhizobium</taxon>
    </lineage>
</organism>
<gene>
    <name evidence="2" type="ORF">L6654_42760</name>
</gene>
<dbReference type="Proteomes" id="UP001139054">
    <property type="component" value="Unassembled WGS sequence"/>
</dbReference>
<feature type="non-terminal residue" evidence="2">
    <location>
        <position position="1"/>
    </location>
</feature>
<evidence type="ECO:0000313" key="3">
    <source>
        <dbReference type="Proteomes" id="UP001139054"/>
    </source>
</evidence>